<protein>
    <submittedName>
        <fullName evidence="2">Uncharacterized protein</fullName>
    </submittedName>
</protein>
<dbReference type="Proteomes" id="UP000027730">
    <property type="component" value="Unassembled WGS sequence"/>
</dbReference>
<dbReference type="AlphaFoldDB" id="A0A074WW71"/>
<dbReference type="RefSeq" id="XP_013430249.1">
    <property type="nucleotide sequence ID" value="XM_013574795.1"/>
</dbReference>
<proteinExistence type="predicted"/>
<gene>
    <name evidence="2" type="ORF">M436DRAFT_61089</name>
</gene>
<dbReference type="HOGENOM" id="CLU_979978_0_0_1"/>
<dbReference type="EMBL" id="KL584704">
    <property type="protein sequence ID" value="KEQ75769.1"/>
    <property type="molecule type" value="Genomic_DNA"/>
</dbReference>
<feature type="compositionally biased region" description="Low complexity" evidence="1">
    <location>
        <begin position="9"/>
        <end position="23"/>
    </location>
</feature>
<reference evidence="2 3" key="1">
    <citation type="journal article" date="2014" name="BMC Genomics">
        <title>Genome sequencing of four Aureobasidium pullulans varieties: biotechnological potential, stress tolerance, and description of new species.</title>
        <authorList>
            <person name="Gostin Ar C."/>
            <person name="Ohm R.A."/>
            <person name="Kogej T."/>
            <person name="Sonjak S."/>
            <person name="Turk M."/>
            <person name="Zajc J."/>
            <person name="Zalar P."/>
            <person name="Grube M."/>
            <person name="Sun H."/>
            <person name="Han J."/>
            <person name="Sharma A."/>
            <person name="Chiniquy J."/>
            <person name="Ngan C.Y."/>
            <person name="Lipzen A."/>
            <person name="Barry K."/>
            <person name="Grigoriev I.V."/>
            <person name="Gunde-Cimerman N."/>
        </authorList>
    </citation>
    <scope>NUCLEOTIDE SEQUENCE [LARGE SCALE GENOMIC DNA]</scope>
    <source>
        <strain evidence="2 3">CBS 147.97</strain>
    </source>
</reference>
<dbReference type="GeneID" id="25413117"/>
<keyword evidence="3" id="KW-1185">Reference proteome</keyword>
<sequence length="284" mass="30421">MSVHNSKHAGGSSSATPATNTAASSANKSAISAAKSPVAEPSGPAREQAFVLMSAGLKFNASLLVGLPSVMSRLVNSRLGRTGPAVIAEEFVEKASWLFEDIPKDKAYPTNTFAIALIQALLESMRRHPNDEPDLHDPQRRANLVTMYQTSPVEQLFVAYFVHTAHCMCGKLHELEVGTCLVNVNINGRIQVPGYHRPFQTCEDCGLALKPSVELVQRPQFILVSNSSRDPNSCSVEMGVELGVSYDCCGCIGHSGGKQFVACPLTKSSEGTDMTTSAIVKNLN</sequence>
<evidence type="ECO:0000313" key="2">
    <source>
        <dbReference type="EMBL" id="KEQ75769.1"/>
    </source>
</evidence>
<name>A0A074WW71_9PEZI</name>
<organism evidence="2 3">
    <name type="scientific">Aureobasidium namibiae CBS 147.97</name>
    <dbReference type="NCBI Taxonomy" id="1043004"/>
    <lineage>
        <taxon>Eukaryota</taxon>
        <taxon>Fungi</taxon>
        <taxon>Dikarya</taxon>
        <taxon>Ascomycota</taxon>
        <taxon>Pezizomycotina</taxon>
        <taxon>Dothideomycetes</taxon>
        <taxon>Dothideomycetidae</taxon>
        <taxon>Dothideales</taxon>
        <taxon>Saccotheciaceae</taxon>
        <taxon>Aureobasidium</taxon>
    </lineage>
</organism>
<evidence type="ECO:0000313" key="3">
    <source>
        <dbReference type="Proteomes" id="UP000027730"/>
    </source>
</evidence>
<evidence type="ECO:0000256" key="1">
    <source>
        <dbReference type="SAM" id="MobiDB-lite"/>
    </source>
</evidence>
<accession>A0A074WW71</accession>
<feature type="region of interest" description="Disordered" evidence="1">
    <location>
        <begin position="1"/>
        <end position="23"/>
    </location>
</feature>